<feature type="domain" description="SLH" evidence="1">
    <location>
        <begin position="1188"/>
        <end position="1252"/>
    </location>
</feature>
<evidence type="ECO:0000259" key="1">
    <source>
        <dbReference type="PROSITE" id="PS51272"/>
    </source>
</evidence>
<evidence type="ECO:0000313" key="2">
    <source>
        <dbReference type="EMBL" id="GIP19073.1"/>
    </source>
</evidence>
<reference evidence="2" key="1">
    <citation type="submission" date="2021-03" db="EMBL/GenBank/DDBJ databases">
        <title>Antimicrobial resistance genes in bacteria isolated from Japanese honey, and their potential for conferring macrolide and lincosamide resistance in the American foulbrood pathogen Paenibacillus larvae.</title>
        <authorList>
            <person name="Okamoto M."/>
            <person name="Kumagai M."/>
            <person name="Kanamori H."/>
            <person name="Takamatsu D."/>
        </authorList>
    </citation>
    <scope>NUCLEOTIDE SEQUENCE</scope>
    <source>
        <strain evidence="2">J40TS1</strain>
    </source>
</reference>
<sequence length="1400" mass="154294">MKKFLSVVLTLALVITLIPAYGSNIQVDAAGSYFLFPNEKDSKASARVVSSKYVTLNGTINGVVGSSISYKVEQVTLNSDAPLNSTQDISTGISTTGDNQITVSNLELFAGLNKITFKGVAGTSTVEESIYIEFRDSPMLNDLKILFENRSYDVLESGVTMLYSQSQTPSSTGIITIDGYAPNATKVTVEINDYSYDFNVSQTTNNFRFTTSQLTINKGMNTIKFKVTNGGQVIETTRQVTLYNGEVTYFDEKLINGSTSYDLSYNGDYSIDRGQTLKLSGKAIIPLPLYDLANNGTTPVSTSNMNTFRTVLARNMSISISGITNNPAVQITGLNPSTLTASSEYVTVSYEYTLPSTLQLNTPISFTMRAPNLTQYDTSNARQFTLRDGTKAYIADINYLTGFDDAMTDNHASNSKLSVTSNPSQIRALQATDIPAAGVEVYSIPMAVELLIANASSLGTSANIPNQLAVTVNGTSYSYRVIADRSTGTPVTETVTRQVDGVDVNYLRVFLEFENLDKAGTNTVGIALTNTNTSITDPKYAVFKLQYGPYVKFESLVDGMSVTYDSYRDNNEDLVRRIGALAGRVMNIANPNDIVYKTSGNKKQSVFLYLNNVEIPINSYSTSAPNSPVFRPDGATVNSSGQITSLTPALVSELAQIMNKAGENTVKFVFRTSTYSYESTVKFSIVPTNLPMVPSPNSDGVYPHSAGSWPPSSSDAKFTYSDGVYTTREAEFDVYGTFDFIDLGTTTAEIEAALNSSRITKENYIVQITNPDWNTPVKWNLGMQFKATDKSRNIEKQANGTDRIYNSNSTSAATPDANITFYYDKEKQDFFFNITNQQMPEDGSALVYVITVFNAGESGPRATYRLEVNPISIPYSIKSPVEEKRIVNQNFVEVIISAPGAESVTINKQVAEPIDFYDYNAGPNTTIKAFRTVITNLRANRDTDISFTIKRGETTTTDEFTVKYVPTNIPGAQYLETMKNSHKVFNNSLTLTFPRNTNLIRPSYNQSNDHATQVYNNHDILFAIANPDDGIVDRHLFESQAPDYSANSQATGELHIKTRFESYANRYIKASPLYWIDAGLADDPDTNSYDPERGGIDPFPFPNYVGKYNQNFAARYGLQGRELIPSNVGSLTLTYDNSIVQSAGTTITVFRFDPYSSMWENIGGVVDEKKGTITVPFNKFGYYVVVKLTRSYNDIIDHSYAREAMEAIYSKGVMNAIEPVNRFGGDEYITRGEFTRMIVRALDLPLNYSGSLHFTYYPETITNASNANAIYDYRYIETAARAGIVNGTRPGFFGEDVSITRQDAAVILARGLELKLETNATKAKQQLDKAFKDGASFDYYAIPAVLAIQKQGFIVGKPLNTADPKAGYIFDPKARMLRSDAAIIMARVMNSLKKLPQIYG</sequence>
<keyword evidence="3" id="KW-1185">Reference proteome</keyword>
<dbReference type="InterPro" id="IPR001119">
    <property type="entry name" value="SLH_dom"/>
</dbReference>
<dbReference type="EMBL" id="BOSE01000012">
    <property type="protein sequence ID" value="GIP19073.1"/>
    <property type="molecule type" value="Genomic_DNA"/>
</dbReference>
<dbReference type="RefSeq" id="WP_213519732.1">
    <property type="nucleotide sequence ID" value="NZ_BOSE01000012.1"/>
</dbReference>
<protein>
    <recommendedName>
        <fullName evidence="1">SLH domain-containing protein</fullName>
    </recommendedName>
</protein>
<feature type="domain" description="SLH" evidence="1">
    <location>
        <begin position="1328"/>
        <end position="1399"/>
    </location>
</feature>
<organism evidence="2 3">
    <name type="scientific">Paenibacillus montaniterrae</name>
    <dbReference type="NCBI Taxonomy" id="429341"/>
    <lineage>
        <taxon>Bacteria</taxon>
        <taxon>Bacillati</taxon>
        <taxon>Bacillota</taxon>
        <taxon>Bacilli</taxon>
        <taxon>Bacillales</taxon>
        <taxon>Paenibacillaceae</taxon>
        <taxon>Paenibacillus</taxon>
    </lineage>
</organism>
<dbReference type="Proteomes" id="UP000683139">
    <property type="component" value="Unassembled WGS sequence"/>
</dbReference>
<evidence type="ECO:0000313" key="3">
    <source>
        <dbReference type="Proteomes" id="UP000683139"/>
    </source>
</evidence>
<name>A0A920D101_9BACL</name>
<comment type="caution">
    <text evidence="2">The sequence shown here is derived from an EMBL/GenBank/DDBJ whole genome shotgun (WGS) entry which is preliminary data.</text>
</comment>
<accession>A0A920D101</accession>
<feature type="domain" description="SLH" evidence="1">
    <location>
        <begin position="1259"/>
        <end position="1322"/>
    </location>
</feature>
<dbReference type="Pfam" id="PF00395">
    <property type="entry name" value="SLH"/>
    <property type="match status" value="1"/>
</dbReference>
<gene>
    <name evidence="2" type="ORF">J40TS1_47150</name>
</gene>
<dbReference type="PROSITE" id="PS51272">
    <property type="entry name" value="SLH"/>
    <property type="match status" value="3"/>
</dbReference>
<proteinExistence type="predicted"/>